<keyword evidence="4 13" id="KW-0378">Hydrolase</keyword>
<dbReference type="Gene3D" id="1.50.10.10">
    <property type="match status" value="1"/>
</dbReference>
<keyword evidence="7" id="KW-0624">Polysaccharide degradation</keyword>
<evidence type="ECO:0000256" key="6">
    <source>
        <dbReference type="ARBA" id="ARBA00023295"/>
    </source>
</evidence>
<dbReference type="InterPro" id="IPR008928">
    <property type="entry name" value="6-hairpin_glycosidase_sf"/>
</dbReference>
<evidence type="ECO:0000256" key="8">
    <source>
        <dbReference type="ARBA" id="ARBA00033442"/>
    </source>
</evidence>
<dbReference type="OMA" id="VSHYWNE"/>
<feature type="chain" id="PRO_5007858556" description="glucan 1,4-alpha-glucosidase" evidence="11">
    <location>
        <begin position="22"/>
        <end position="576"/>
    </location>
</feature>
<dbReference type="PANTHER" id="PTHR31616">
    <property type="entry name" value="TREHALASE"/>
    <property type="match status" value="1"/>
</dbReference>
<evidence type="ECO:0000256" key="7">
    <source>
        <dbReference type="ARBA" id="ARBA00023326"/>
    </source>
</evidence>
<keyword evidence="5" id="KW-0119">Carbohydrate metabolism</keyword>
<dbReference type="EMBL" id="KV407457">
    <property type="protein sequence ID" value="KZF23199.1"/>
    <property type="molecule type" value="Genomic_DNA"/>
</dbReference>
<dbReference type="OrthoDB" id="6123450at2759"/>
<feature type="compositionally biased region" description="Low complexity" evidence="10">
    <location>
        <begin position="475"/>
        <end position="495"/>
    </location>
</feature>
<evidence type="ECO:0000256" key="9">
    <source>
        <dbReference type="ARBA" id="ARBA00033473"/>
    </source>
</evidence>
<evidence type="ECO:0000256" key="1">
    <source>
        <dbReference type="ARBA" id="ARBA00001863"/>
    </source>
</evidence>
<dbReference type="RefSeq" id="XP_018188754.1">
    <property type="nucleotide sequence ID" value="XM_018328902.1"/>
</dbReference>
<evidence type="ECO:0000313" key="13">
    <source>
        <dbReference type="EMBL" id="KZF23199.1"/>
    </source>
</evidence>
<dbReference type="AlphaFoldDB" id="A0A165HA48"/>
<dbReference type="EC" id="3.2.1.3" evidence="3"/>
<dbReference type="PROSITE" id="PS00820">
    <property type="entry name" value="GLUCOAMYLASE"/>
    <property type="match status" value="1"/>
</dbReference>
<dbReference type="PRINTS" id="PR00736">
    <property type="entry name" value="GLHYDRLASE15"/>
</dbReference>
<dbReference type="PANTHER" id="PTHR31616:SF9">
    <property type="entry name" value="GLUCOAMYLASE, INTRACELLULAR SPORULATION-SPECIFIC"/>
    <property type="match status" value="1"/>
</dbReference>
<dbReference type="InterPro" id="IPR012341">
    <property type="entry name" value="6hp_glycosidase-like_sf"/>
</dbReference>
<dbReference type="Proteomes" id="UP000076632">
    <property type="component" value="Unassembled WGS sequence"/>
</dbReference>
<comment type="similarity">
    <text evidence="2">Belongs to the glycosyl hydrolase 15 family.</text>
</comment>
<reference evidence="13 14" key="1">
    <citation type="journal article" date="2016" name="Fungal Biol.">
        <title>The genome of Xylona heveae provides a window into fungal endophytism.</title>
        <authorList>
            <person name="Gazis R."/>
            <person name="Kuo A."/>
            <person name="Riley R."/>
            <person name="LaButti K."/>
            <person name="Lipzen A."/>
            <person name="Lin J."/>
            <person name="Amirebrahimi M."/>
            <person name="Hesse C.N."/>
            <person name="Spatafora J.W."/>
            <person name="Henrissat B."/>
            <person name="Hainaut M."/>
            <person name="Grigoriev I.V."/>
            <person name="Hibbett D.S."/>
        </authorList>
    </citation>
    <scope>NUCLEOTIDE SEQUENCE [LARGE SCALE GENOMIC DNA]</scope>
    <source>
        <strain evidence="13 14">TC161</strain>
    </source>
</reference>
<dbReference type="GO" id="GO:0000272">
    <property type="term" value="P:polysaccharide catabolic process"/>
    <property type="evidence" value="ECO:0007669"/>
    <property type="project" value="UniProtKB-KW"/>
</dbReference>
<accession>A0A165HA48</accession>
<name>A0A165HA48_XYLHT</name>
<keyword evidence="11" id="KW-0732">Signal</keyword>
<dbReference type="GeneID" id="28894039"/>
<proteinExistence type="inferred from homology"/>
<sequence length="576" mass="62554">MRGLLHGAVLLECLLVGAVDASPVSWYPWVSNGQQQTLAQEKTQQHDSAATILKDATLDAWLEKEETTALSGLLANVAPGGVNTIGAAPGTVIASPSKSHPNYYFQWVRDAAITTSTLVDVYASNATSPLAEKISSFLADYAHLQVRLQRTPNPSGNFSSLSSLGEPKFMVDGTPFTGSWGRPQRDGPALRALTLMRYLRAYNQTHPALWTSADGGGSWFKELYEASMPALSIIKADLEYVSHHWRDSGFDLWEEVNGLHFFTAMVQRHALLEGAQLAALFDDPGAADWYARQAEEMRHEFLPSFWDEDKGHLVSTLDTLRSGLDCAIPLGAIHGSSLSSFSSFSSPSSADADTFPATADGIDSIFAPFSDEVLVSTYDLIIDQRHRFPINAAAALSPDPLAGVGIGRYPEDVYNGDGTSVGNPWFLCTASVAELFYRTAVHAQSQGWLQVSPAALRFWNAVNPAITQAVNISSSPLSSPLSFSSSPSSASSKPLENSMTDDDDNNGALFNHTLHRLRDVADNFLAVVKHHADAQGSLSEQFDGFTGYERGARDLTWSYGALVEAVKWRRRAYRGV</sequence>
<feature type="domain" description="GH15-like" evidence="12">
    <location>
        <begin position="69"/>
        <end position="566"/>
    </location>
</feature>
<evidence type="ECO:0000256" key="4">
    <source>
        <dbReference type="ARBA" id="ARBA00022801"/>
    </source>
</evidence>
<evidence type="ECO:0000256" key="11">
    <source>
        <dbReference type="SAM" id="SignalP"/>
    </source>
</evidence>
<dbReference type="GO" id="GO:0004339">
    <property type="term" value="F:glucan 1,4-alpha-glucosidase activity"/>
    <property type="evidence" value="ECO:0007669"/>
    <property type="project" value="UniProtKB-EC"/>
</dbReference>
<evidence type="ECO:0000313" key="14">
    <source>
        <dbReference type="Proteomes" id="UP000076632"/>
    </source>
</evidence>
<dbReference type="InterPro" id="IPR046966">
    <property type="entry name" value="Glucoamylase_active_site"/>
</dbReference>
<dbReference type="InterPro" id="IPR000165">
    <property type="entry name" value="Glucoamylase"/>
</dbReference>
<feature type="region of interest" description="Disordered" evidence="10">
    <location>
        <begin position="475"/>
        <end position="504"/>
    </location>
</feature>
<dbReference type="GO" id="GO:0000324">
    <property type="term" value="C:fungal-type vacuole"/>
    <property type="evidence" value="ECO:0007669"/>
    <property type="project" value="TreeGrafter"/>
</dbReference>
<dbReference type="InterPro" id="IPR011613">
    <property type="entry name" value="GH15-like"/>
</dbReference>
<evidence type="ECO:0000259" key="12">
    <source>
        <dbReference type="Pfam" id="PF00723"/>
    </source>
</evidence>
<gene>
    <name evidence="13" type="ORF">L228DRAFT_106098</name>
</gene>
<dbReference type="SUPFAM" id="SSF48208">
    <property type="entry name" value="Six-hairpin glycosidases"/>
    <property type="match status" value="1"/>
</dbReference>
<feature type="signal peptide" evidence="11">
    <location>
        <begin position="1"/>
        <end position="21"/>
    </location>
</feature>
<evidence type="ECO:0000256" key="2">
    <source>
        <dbReference type="ARBA" id="ARBA00006188"/>
    </source>
</evidence>
<comment type="catalytic activity">
    <reaction evidence="1">
        <text>Hydrolysis of terminal (1-&gt;4)-linked alpha-D-glucose residues successively from non-reducing ends of the chains with release of beta-D-glucose.</text>
        <dbReference type="EC" id="3.2.1.3"/>
    </reaction>
</comment>
<protein>
    <recommendedName>
        <fullName evidence="3">glucan 1,4-alpha-glucosidase</fullName>
        <ecNumber evidence="3">3.2.1.3</ecNumber>
    </recommendedName>
    <alternativeName>
        <fullName evidence="9">1,4-alpha-D-glucan glucohydrolase</fullName>
    </alternativeName>
    <alternativeName>
        <fullName evidence="8">Glucan 1,4-alpha-glucosidase</fullName>
    </alternativeName>
</protein>
<dbReference type="InParanoid" id="A0A165HA48"/>
<keyword evidence="6" id="KW-0326">Glycosidase</keyword>
<evidence type="ECO:0000256" key="3">
    <source>
        <dbReference type="ARBA" id="ARBA00012593"/>
    </source>
</evidence>
<dbReference type="Pfam" id="PF00723">
    <property type="entry name" value="Glyco_hydro_15"/>
    <property type="match status" value="1"/>
</dbReference>
<dbReference type="FunCoup" id="A0A165HA48">
    <property type="interactions" value="65"/>
</dbReference>
<organism evidence="13 14">
    <name type="scientific">Xylona heveae (strain CBS 132557 / TC161)</name>
    <dbReference type="NCBI Taxonomy" id="1328760"/>
    <lineage>
        <taxon>Eukaryota</taxon>
        <taxon>Fungi</taxon>
        <taxon>Dikarya</taxon>
        <taxon>Ascomycota</taxon>
        <taxon>Pezizomycotina</taxon>
        <taxon>Xylonomycetes</taxon>
        <taxon>Xylonales</taxon>
        <taxon>Xylonaceae</taxon>
        <taxon>Xylona</taxon>
    </lineage>
</organism>
<dbReference type="STRING" id="1328760.A0A165HA48"/>
<keyword evidence="14" id="KW-1185">Reference proteome</keyword>
<evidence type="ECO:0000256" key="10">
    <source>
        <dbReference type="SAM" id="MobiDB-lite"/>
    </source>
</evidence>
<evidence type="ECO:0000256" key="5">
    <source>
        <dbReference type="ARBA" id="ARBA00023277"/>
    </source>
</evidence>